<evidence type="ECO:0000313" key="7">
    <source>
        <dbReference type="Proteomes" id="UP000310168"/>
    </source>
</evidence>
<sequence length="505" mass="58292">MSENFINQIYYGDNLDVMNDKIADNSIDLIYLDPPFNSNRNYNRIYSTNTGMPVPEEAIAFCDAWELTEDKIEQIKLFTEELKVQDNNENFANFWEAWVKNLQFQNEKILSYLVFMARRLRIMKHKLKDTGSLFLHCDPTASHYVKIILDGIFGENNFINEIIWCYNTAGRGKKRFAKKHDTIFFYSKDNRKYSFYGKAVAIPMKAGRESFGGRLETDEKGRKYRLVYGTKNSEGKTKYYKYYLDEGKIPEDWWVDINAIQSQDKERLGYPTQKPVALLERIIKATTKEGDIVLDPFCGCGTTLDASQNLKRKWIGIDICMLSTTLIEERLKNNYKILVKGKDYIIDGIPITMEQVKALIEKSDKSKNEGRYQFQYWAIEKVQGFASTKKSGDGGIDGSIYFYKDENKTLGRMILSVKSNKKLQASFIRDLIGTMENNNADMAGLISYAPPSQDMLNEAKKSGTFKMKDGLFANVEYPRVQILTAEEILNGKKFNLPYSRLIKKT</sequence>
<dbReference type="InterPro" id="IPR001091">
    <property type="entry name" value="RM_Methyltransferase"/>
</dbReference>
<dbReference type="InterPro" id="IPR002052">
    <property type="entry name" value="DNA_methylase_N6_adenine_CS"/>
</dbReference>
<keyword evidence="7" id="KW-1185">Reference proteome</keyword>
<reference evidence="6 7" key="1">
    <citation type="journal article" date="2019" name="Anaerobe">
        <title>Brachyspira catarrhinii sp. nov., an anaerobic intestinal spirochaete isolated from vervet monkeys may have been misidentified as Brachyspira aalborgi in previous studies.</title>
        <authorList>
            <person name="Phillips N.D."/>
            <person name="La T."/>
            <person name="Hampson D.J."/>
        </authorList>
    </citation>
    <scope>NUCLEOTIDE SEQUENCE [LARGE SCALE GENOMIC DNA]</scope>
    <source>
        <strain evidence="6 7">Z12</strain>
    </source>
</reference>
<comment type="similarity">
    <text evidence="1">Belongs to the N(4)/N(6)-methyltransferase family.</text>
</comment>
<dbReference type="PROSITE" id="PS00092">
    <property type="entry name" value="N6_MTASE"/>
    <property type="match status" value="1"/>
</dbReference>
<evidence type="ECO:0000259" key="5">
    <source>
        <dbReference type="Pfam" id="PF04471"/>
    </source>
</evidence>
<accession>A0ABY2TT81</accession>
<dbReference type="InterPro" id="IPR029063">
    <property type="entry name" value="SAM-dependent_MTases_sf"/>
</dbReference>
<proteinExistence type="inferred from homology"/>
<name>A0ABY2TT81_9SPIR</name>
<dbReference type="InterPro" id="IPR007560">
    <property type="entry name" value="Restrct_endonuc_IV_Mrr"/>
</dbReference>
<dbReference type="PANTHER" id="PTHR13370">
    <property type="entry name" value="RNA METHYLASE-RELATED"/>
    <property type="match status" value="1"/>
</dbReference>
<evidence type="ECO:0000256" key="3">
    <source>
        <dbReference type="ARBA" id="ARBA00022679"/>
    </source>
</evidence>
<evidence type="ECO:0000313" key="6">
    <source>
        <dbReference type="EMBL" id="TKZ35971.1"/>
    </source>
</evidence>
<dbReference type="SUPFAM" id="SSF53335">
    <property type="entry name" value="S-adenosyl-L-methionine-dependent methyltransferases"/>
    <property type="match status" value="1"/>
</dbReference>
<dbReference type="Proteomes" id="UP000310168">
    <property type="component" value="Unassembled WGS sequence"/>
</dbReference>
<dbReference type="Gene3D" id="3.40.50.150">
    <property type="entry name" value="Vaccinia Virus protein VP39"/>
    <property type="match status" value="1"/>
</dbReference>
<dbReference type="Pfam" id="PF04471">
    <property type="entry name" value="Mrr_cat"/>
    <property type="match status" value="1"/>
</dbReference>
<dbReference type="PANTHER" id="PTHR13370:SF24">
    <property type="entry name" value="TYPE III RESTRICTION-MODIFICATION ENZYME STYLTI MOD SUBUNIT"/>
    <property type="match status" value="1"/>
</dbReference>
<keyword evidence="3" id="KW-0808">Transferase</keyword>
<gene>
    <name evidence="6" type="ORF">EZH24_02515</name>
</gene>
<dbReference type="PRINTS" id="PR00508">
    <property type="entry name" value="S21N4MTFRASE"/>
</dbReference>
<evidence type="ECO:0000256" key="2">
    <source>
        <dbReference type="ARBA" id="ARBA00022603"/>
    </source>
</evidence>
<feature type="domain" description="Restriction endonuclease type IV Mrr" evidence="5">
    <location>
        <begin position="384"/>
        <end position="462"/>
    </location>
</feature>
<evidence type="ECO:0000256" key="1">
    <source>
        <dbReference type="ARBA" id="ARBA00006594"/>
    </source>
</evidence>
<feature type="domain" description="DNA methylase N-4/N-6" evidence="4">
    <location>
        <begin position="27"/>
        <end position="319"/>
    </location>
</feature>
<keyword evidence="2" id="KW-0489">Methyltransferase</keyword>
<comment type="caution">
    <text evidence="6">The sequence shown here is derived from an EMBL/GenBank/DDBJ whole genome shotgun (WGS) entry which is preliminary data.</text>
</comment>
<dbReference type="EMBL" id="SJDU01000036">
    <property type="protein sequence ID" value="TKZ35971.1"/>
    <property type="molecule type" value="Genomic_DNA"/>
</dbReference>
<protein>
    <submittedName>
        <fullName evidence="6">Site-specific DNA-methyltransferase</fullName>
    </submittedName>
</protein>
<dbReference type="RefSeq" id="WP_137997558.1">
    <property type="nucleotide sequence ID" value="NZ_SJDU01000036.1"/>
</dbReference>
<evidence type="ECO:0000259" key="4">
    <source>
        <dbReference type="Pfam" id="PF01555"/>
    </source>
</evidence>
<dbReference type="InterPro" id="IPR002941">
    <property type="entry name" value="DNA_methylase_N4/N6"/>
</dbReference>
<dbReference type="Pfam" id="PF01555">
    <property type="entry name" value="N6_N4_Mtase"/>
    <property type="match status" value="1"/>
</dbReference>
<organism evidence="6 7">
    <name type="scientific">Brachyspira catarrhinii</name>
    <dbReference type="NCBI Taxonomy" id="2528966"/>
    <lineage>
        <taxon>Bacteria</taxon>
        <taxon>Pseudomonadati</taxon>
        <taxon>Spirochaetota</taxon>
        <taxon>Spirochaetia</taxon>
        <taxon>Brachyspirales</taxon>
        <taxon>Brachyspiraceae</taxon>
        <taxon>Brachyspira</taxon>
    </lineage>
</organism>